<dbReference type="Gene3D" id="1.20.1070.10">
    <property type="entry name" value="Rhodopsin 7-helix transmembrane proteins"/>
    <property type="match status" value="1"/>
</dbReference>
<gene>
    <name evidence="9" type="ORF">L596_016226</name>
</gene>
<sequence length="252" mass="29032">MTFLVSADRLAAAFCPLRYLRFTRKTRIIVVLAAFLLATVTIPLAYIFQTLSSESSELTSAECYLSHSLIKELWWFILGFRISAVTISVIFYIPIGYKVRNILKNKSNVTKNKKVIRLTLTIALTTIVSLLLIVIPDIIFLFDFGHLKDYFLLFYLISLNNCVVNVALYSFRHRDLRKAVLSVLKSLISKGDSNTTQSNHVIVVPRKDSPPTRTLQERYGHCLMQPQEGRVYNIYAFLYVFLLIHLHIRKHD</sequence>
<keyword evidence="3 7" id="KW-0812">Transmembrane</keyword>
<dbReference type="CDD" id="cd00637">
    <property type="entry name" value="7tm_classA_rhodopsin-like"/>
    <property type="match status" value="1"/>
</dbReference>
<reference evidence="9 10" key="1">
    <citation type="journal article" date="2015" name="Genome Biol.">
        <title>Comparative genomics of Steinernema reveals deeply conserved gene regulatory networks.</title>
        <authorList>
            <person name="Dillman A.R."/>
            <person name="Macchietto M."/>
            <person name="Porter C.F."/>
            <person name="Rogers A."/>
            <person name="Williams B."/>
            <person name="Antoshechkin I."/>
            <person name="Lee M.M."/>
            <person name="Goodwin Z."/>
            <person name="Lu X."/>
            <person name="Lewis E.E."/>
            <person name="Goodrich-Blair H."/>
            <person name="Stock S.P."/>
            <person name="Adams B.J."/>
            <person name="Sternberg P.W."/>
            <person name="Mortazavi A."/>
        </authorList>
    </citation>
    <scope>NUCLEOTIDE SEQUENCE [LARGE SCALE GENOMIC DNA]</scope>
    <source>
        <strain evidence="9 10">ALL</strain>
    </source>
</reference>
<feature type="transmembrane region" description="Helical" evidence="7">
    <location>
        <begin position="28"/>
        <end position="48"/>
    </location>
</feature>
<dbReference type="AlphaFoldDB" id="A0A4U5NHC9"/>
<evidence type="ECO:0000259" key="8">
    <source>
        <dbReference type="PROSITE" id="PS50262"/>
    </source>
</evidence>
<dbReference type="GO" id="GO:0004930">
    <property type="term" value="F:G protein-coupled receptor activity"/>
    <property type="evidence" value="ECO:0007669"/>
    <property type="project" value="TreeGrafter"/>
</dbReference>
<dbReference type="GO" id="GO:0005886">
    <property type="term" value="C:plasma membrane"/>
    <property type="evidence" value="ECO:0007669"/>
    <property type="project" value="UniProtKB-SubCell"/>
</dbReference>
<keyword evidence="6" id="KW-0675">Receptor</keyword>
<evidence type="ECO:0000313" key="9">
    <source>
        <dbReference type="EMBL" id="TKR82509.1"/>
    </source>
</evidence>
<comment type="caution">
    <text evidence="9">The sequence shown here is derived from an EMBL/GenBank/DDBJ whole genome shotgun (WGS) entry which is preliminary data.</text>
</comment>
<feature type="transmembrane region" description="Helical" evidence="7">
    <location>
        <begin position="74"/>
        <end position="97"/>
    </location>
</feature>
<feature type="transmembrane region" description="Helical" evidence="7">
    <location>
        <begin position="118"/>
        <end position="144"/>
    </location>
</feature>
<dbReference type="GO" id="GO:0032870">
    <property type="term" value="P:cellular response to hormone stimulus"/>
    <property type="evidence" value="ECO:0007669"/>
    <property type="project" value="TreeGrafter"/>
</dbReference>
<evidence type="ECO:0000256" key="6">
    <source>
        <dbReference type="ARBA" id="ARBA00023170"/>
    </source>
</evidence>
<feature type="domain" description="G-protein coupled receptors family 1 profile" evidence="8">
    <location>
        <begin position="1"/>
        <end position="169"/>
    </location>
</feature>
<organism evidence="9 10">
    <name type="scientific">Steinernema carpocapsae</name>
    <name type="common">Entomopathogenic nematode</name>
    <dbReference type="NCBI Taxonomy" id="34508"/>
    <lineage>
        <taxon>Eukaryota</taxon>
        <taxon>Metazoa</taxon>
        <taxon>Ecdysozoa</taxon>
        <taxon>Nematoda</taxon>
        <taxon>Chromadorea</taxon>
        <taxon>Rhabditida</taxon>
        <taxon>Tylenchina</taxon>
        <taxon>Panagrolaimomorpha</taxon>
        <taxon>Strongyloidoidea</taxon>
        <taxon>Steinernematidae</taxon>
        <taxon>Steinernema</taxon>
    </lineage>
</organism>
<dbReference type="InterPro" id="IPR017452">
    <property type="entry name" value="GPCR_Rhodpsn_7TM"/>
</dbReference>
<keyword evidence="5 7" id="KW-0472">Membrane</keyword>
<evidence type="ECO:0000256" key="3">
    <source>
        <dbReference type="ARBA" id="ARBA00022692"/>
    </source>
</evidence>
<dbReference type="PANTHER" id="PTHR24241">
    <property type="entry name" value="NEUROPEPTIDE RECEPTOR-RELATED G-PROTEIN COUPLED RECEPTOR"/>
    <property type="match status" value="1"/>
</dbReference>
<keyword evidence="2" id="KW-1003">Cell membrane</keyword>
<dbReference type="GO" id="GO:0042277">
    <property type="term" value="F:peptide binding"/>
    <property type="evidence" value="ECO:0007669"/>
    <property type="project" value="TreeGrafter"/>
</dbReference>
<dbReference type="SUPFAM" id="SSF81321">
    <property type="entry name" value="Family A G protein-coupled receptor-like"/>
    <property type="match status" value="1"/>
</dbReference>
<dbReference type="PROSITE" id="PS50262">
    <property type="entry name" value="G_PROTEIN_RECEP_F1_2"/>
    <property type="match status" value="1"/>
</dbReference>
<dbReference type="Proteomes" id="UP000298663">
    <property type="component" value="Unassembled WGS sequence"/>
</dbReference>
<proteinExistence type="predicted"/>
<feature type="transmembrane region" description="Helical" evidence="7">
    <location>
        <begin position="231"/>
        <end position="248"/>
    </location>
</feature>
<accession>A0A4U5NHC9</accession>
<name>A0A4U5NHC9_STECR</name>
<comment type="subcellular location">
    <subcellularLocation>
        <location evidence="1">Cell membrane</location>
        <topology evidence="1">Multi-pass membrane protein</topology>
    </subcellularLocation>
</comment>
<dbReference type="OrthoDB" id="5872702at2759"/>
<dbReference type="PANTHER" id="PTHR24241:SF76">
    <property type="entry name" value="NEUROPEPTIDE SIFAMIDE RECEPTOR"/>
    <property type="match status" value="1"/>
</dbReference>
<evidence type="ECO:0000256" key="5">
    <source>
        <dbReference type="ARBA" id="ARBA00023136"/>
    </source>
</evidence>
<keyword evidence="4 7" id="KW-1133">Transmembrane helix</keyword>
<evidence type="ECO:0000313" key="10">
    <source>
        <dbReference type="Proteomes" id="UP000298663"/>
    </source>
</evidence>
<feature type="transmembrane region" description="Helical" evidence="7">
    <location>
        <begin position="150"/>
        <end position="171"/>
    </location>
</feature>
<keyword evidence="10" id="KW-1185">Reference proteome</keyword>
<evidence type="ECO:0000256" key="2">
    <source>
        <dbReference type="ARBA" id="ARBA00022475"/>
    </source>
</evidence>
<evidence type="ECO:0000256" key="1">
    <source>
        <dbReference type="ARBA" id="ARBA00004651"/>
    </source>
</evidence>
<dbReference type="EMBL" id="AZBU02000004">
    <property type="protein sequence ID" value="TKR82509.1"/>
    <property type="molecule type" value="Genomic_DNA"/>
</dbReference>
<reference evidence="9 10" key="2">
    <citation type="journal article" date="2019" name="G3 (Bethesda)">
        <title>Hybrid Assembly of the Genome of the Entomopathogenic Nematode Steinernema carpocapsae Identifies the X-Chromosome.</title>
        <authorList>
            <person name="Serra L."/>
            <person name="Macchietto M."/>
            <person name="Macias-Munoz A."/>
            <person name="McGill C.J."/>
            <person name="Rodriguez I.M."/>
            <person name="Rodriguez B."/>
            <person name="Murad R."/>
            <person name="Mortazavi A."/>
        </authorList>
    </citation>
    <scope>NUCLEOTIDE SEQUENCE [LARGE SCALE GENOMIC DNA]</scope>
    <source>
        <strain evidence="9 10">ALL</strain>
    </source>
</reference>
<evidence type="ECO:0000256" key="4">
    <source>
        <dbReference type="ARBA" id="ARBA00022989"/>
    </source>
</evidence>
<evidence type="ECO:0000256" key="7">
    <source>
        <dbReference type="SAM" id="Phobius"/>
    </source>
</evidence>
<protein>
    <recommendedName>
        <fullName evidence="8">G-protein coupled receptors family 1 profile domain-containing protein</fullName>
    </recommendedName>
</protein>